<gene>
    <name evidence="2" type="ORF">CLV40_109274</name>
</gene>
<evidence type="ECO:0008006" key="4">
    <source>
        <dbReference type="Google" id="ProtNLM"/>
    </source>
</evidence>
<dbReference type="AlphaFoldDB" id="A0A2S6GNT7"/>
<accession>A0A2S6GNT7</accession>
<keyword evidence="1" id="KW-0732">Signal</keyword>
<feature type="signal peptide" evidence="1">
    <location>
        <begin position="1"/>
        <end position="22"/>
    </location>
</feature>
<evidence type="ECO:0000313" key="3">
    <source>
        <dbReference type="Proteomes" id="UP000239203"/>
    </source>
</evidence>
<dbReference type="RefSeq" id="WP_104480244.1">
    <property type="nucleotide sequence ID" value="NZ_CP154825.1"/>
</dbReference>
<dbReference type="EMBL" id="PTIX01000009">
    <property type="protein sequence ID" value="PPK66889.1"/>
    <property type="molecule type" value="Genomic_DNA"/>
</dbReference>
<protein>
    <recommendedName>
        <fullName evidence="4">HAF family extracellular repeat protein</fullName>
    </recommendedName>
</protein>
<evidence type="ECO:0000313" key="2">
    <source>
        <dbReference type="EMBL" id="PPK66889.1"/>
    </source>
</evidence>
<sequence>MWRRLAVVVTVPVLVVGGSAVAVGQPSSHGCAAIELVPLPGDAWADANDVNEDGVAVGVSGVGKDIDHAVMWSRDRLPVRLEPLGANDETTAVAINDAGVVMGTETTPVGERAVRWDRKGAHELVPLPGDVRSLPTAINGRGDVVGRSVSSAGYNARVVLWGRSGAPVELSVPPNHLGDVAGVTDAGVAYGFLEALDGSHPLSQAAFWRPDGALRLLEVPEGSVYSEVEDVNERGVAVGRVNGTAYRWDADGHGQPLDDLAEENTDAFAVNSRGESVGISVIAFTRGTRWGRAGHVRELFPPADTWMPWPHDINDRGVVVGTAQRGWDTYPVVWAAGSDQATELLDPHGAALTGGGAAKVTNSGYVTGGRAGDRGVIWRLPRS</sequence>
<evidence type="ECO:0000256" key="1">
    <source>
        <dbReference type="SAM" id="SignalP"/>
    </source>
</evidence>
<comment type="caution">
    <text evidence="2">The sequence shown here is derived from an EMBL/GenBank/DDBJ whole genome shotgun (WGS) entry which is preliminary data.</text>
</comment>
<keyword evidence="3" id="KW-1185">Reference proteome</keyword>
<organism evidence="2 3">
    <name type="scientific">Actinokineospora auranticolor</name>
    <dbReference type="NCBI Taxonomy" id="155976"/>
    <lineage>
        <taxon>Bacteria</taxon>
        <taxon>Bacillati</taxon>
        <taxon>Actinomycetota</taxon>
        <taxon>Actinomycetes</taxon>
        <taxon>Pseudonocardiales</taxon>
        <taxon>Pseudonocardiaceae</taxon>
        <taxon>Actinokineospora</taxon>
    </lineage>
</organism>
<dbReference type="OrthoDB" id="4310309at2"/>
<dbReference type="Proteomes" id="UP000239203">
    <property type="component" value="Unassembled WGS sequence"/>
</dbReference>
<name>A0A2S6GNT7_9PSEU</name>
<proteinExistence type="predicted"/>
<feature type="chain" id="PRO_5015610141" description="HAF family extracellular repeat protein" evidence="1">
    <location>
        <begin position="23"/>
        <end position="383"/>
    </location>
</feature>
<reference evidence="2 3" key="1">
    <citation type="submission" date="2018-02" db="EMBL/GenBank/DDBJ databases">
        <title>Genomic Encyclopedia of Archaeal and Bacterial Type Strains, Phase II (KMG-II): from individual species to whole genera.</title>
        <authorList>
            <person name="Goeker M."/>
        </authorList>
    </citation>
    <scope>NUCLEOTIDE SEQUENCE [LARGE SCALE GENOMIC DNA]</scope>
    <source>
        <strain evidence="2 3">YU 961-1</strain>
    </source>
</reference>